<dbReference type="InterPro" id="IPR005259">
    <property type="entry name" value="PriA"/>
</dbReference>
<dbReference type="Proteomes" id="UP000179935">
    <property type="component" value="Unassembled WGS sequence"/>
</dbReference>
<dbReference type="GO" id="GO:0006302">
    <property type="term" value="P:double-strand break repair"/>
    <property type="evidence" value="ECO:0007669"/>
    <property type="project" value="InterPro"/>
</dbReference>
<dbReference type="GO" id="GO:0006310">
    <property type="term" value="P:DNA recombination"/>
    <property type="evidence" value="ECO:0007669"/>
    <property type="project" value="InterPro"/>
</dbReference>
<dbReference type="GO" id="GO:0008270">
    <property type="term" value="F:zinc ion binding"/>
    <property type="evidence" value="ECO:0007669"/>
    <property type="project" value="UniProtKB-UniRule"/>
</dbReference>
<evidence type="ECO:0000256" key="2">
    <source>
        <dbReference type="ARBA" id="ARBA00022705"/>
    </source>
</evidence>
<dbReference type="PANTHER" id="PTHR30580">
    <property type="entry name" value="PRIMOSOMAL PROTEIN N"/>
    <property type="match status" value="1"/>
</dbReference>
<evidence type="ECO:0000256" key="5">
    <source>
        <dbReference type="ARBA" id="ARBA00022833"/>
    </source>
</evidence>
<evidence type="ECO:0000256" key="3">
    <source>
        <dbReference type="ARBA" id="ARBA00022723"/>
    </source>
</evidence>
<keyword evidence="2 8" id="KW-0235">DNA replication</keyword>
<dbReference type="Gene3D" id="3.40.1440.60">
    <property type="entry name" value="PriA, 3(prime) DNA-binding domain"/>
    <property type="match status" value="1"/>
</dbReference>
<organism evidence="11 12">
    <name type="scientific">Streptomyces colonosanans</name>
    <dbReference type="NCBI Taxonomy" id="1428652"/>
    <lineage>
        <taxon>Bacteria</taxon>
        <taxon>Bacillati</taxon>
        <taxon>Actinomycetota</taxon>
        <taxon>Actinomycetes</taxon>
        <taxon>Kitasatosporales</taxon>
        <taxon>Streptomycetaceae</taxon>
        <taxon>Streptomyces</taxon>
    </lineage>
</organism>
<evidence type="ECO:0000256" key="1">
    <source>
        <dbReference type="ARBA" id="ARBA00022515"/>
    </source>
</evidence>
<feature type="binding site" evidence="8">
    <location>
        <position position="434"/>
    </location>
    <ligand>
        <name>Zn(2+)</name>
        <dbReference type="ChEBI" id="CHEBI:29105"/>
        <label>1</label>
    </ligand>
</feature>
<dbReference type="PANTHER" id="PTHR30580:SF0">
    <property type="entry name" value="PRIMOSOMAL PROTEIN N"/>
    <property type="match status" value="1"/>
</dbReference>
<dbReference type="InterPro" id="IPR027417">
    <property type="entry name" value="P-loop_NTPase"/>
</dbReference>
<comment type="function">
    <text evidence="8">Initiates the restart of stalled replication forks, which reloads the replicative helicase on sites other than the origin of replication. Recognizes and binds to abandoned replication forks and remodels them to uncover a helicase loading site. Promotes assembly of the primosome at these replication forks.</text>
</comment>
<name>A0A1S2Q378_9ACTN</name>
<dbReference type="STRING" id="1428652.BIV24_02280"/>
<dbReference type="HAMAP" id="MF_00983">
    <property type="entry name" value="PriA"/>
    <property type="match status" value="1"/>
</dbReference>
<dbReference type="InterPro" id="IPR041222">
    <property type="entry name" value="PriA_3primeBD"/>
</dbReference>
<dbReference type="SUPFAM" id="SSF52540">
    <property type="entry name" value="P-loop containing nucleoside triphosphate hydrolases"/>
    <property type="match status" value="1"/>
</dbReference>
<feature type="binding site" evidence="8">
    <location>
        <position position="475"/>
    </location>
    <ligand>
        <name>Zn(2+)</name>
        <dbReference type="ChEBI" id="CHEBI:29105"/>
        <label>1</label>
    </ligand>
</feature>
<comment type="subunit">
    <text evidence="8">Component of the replication restart primosome.</text>
</comment>
<feature type="binding site" evidence="8">
    <location>
        <position position="443"/>
    </location>
    <ligand>
        <name>Zn(2+)</name>
        <dbReference type="ChEBI" id="CHEBI:29105"/>
        <label>2</label>
    </ligand>
</feature>
<sequence>MSSGNGQQRAGRGDAAPPEQLALLREAVQKAKTPRAKPRTWRGAALAKELPVARVVVDKGVLHLDRYFDYAVPEELDAVARPGVRVRVRFGAGGRTVREGRREGGGLIDGFLVERVAASDYSGPLAAIAQVVSPEPVLSPELLGLARAVADRYAGSLADVLQLAVPPRHARAEATEMGPPPAPPAAPHPGPWLRYGRGAEFLRSLARGGAPRAVWTALPGPQWADEIARAVQATLASGRGALVVVPAGRPAARVDAALRELIGDGQHALLTADAGQERRYREWLAVRRGAVRAVVGTRAAMFAPVRNLGLVVVWDDGDASHSDDNAPHPHVREVLELRAARDKCAFLLGSRSCTVEAAQLVESGWAAPLVADREQVRAAAPLVRTVGDEDLARDEAARAARLPTLAWQVVRDGLRRGPVLVQVPRRGYVPRMACARCREPARCRHCAGPLAAQEAGELRCGWCGREETSWHCPECGGFRLRAQVVGARRTAEELGRAFPAVPVRTSGREQVLDTVPGAPALVVSTPGAEPVAEGGYAAALLLDGWAMLARPDLRAGEEALRRWIGAGALVRPQSEGGTVVVVAEPTLRPVQALVRWDPVGHAVRELAERAELGFPPVSRMAAVTGTAEAVAGFLEGAELPPDAEVLGPVPVPSSGVGGSRRAGGPPPGENWERALVRVPPGSGAALAFALKTALAARTARGGSGGSETVRIRIDPLDIG</sequence>
<dbReference type="OrthoDB" id="3177118at2"/>
<dbReference type="GO" id="GO:0003677">
    <property type="term" value="F:DNA binding"/>
    <property type="evidence" value="ECO:0007669"/>
    <property type="project" value="UniProtKB-UniRule"/>
</dbReference>
<keyword evidence="7 8" id="KW-0238">DNA-binding</keyword>
<dbReference type="AlphaFoldDB" id="A0A1S2Q378"/>
<keyword evidence="12" id="KW-1185">Reference proteome</keyword>
<comment type="caution">
    <text evidence="11">The sequence shown here is derived from an EMBL/GenBank/DDBJ whole genome shotgun (WGS) entry which is preliminary data.</text>
</comment>
<dbReference type="FunFam" id="3.40.1440.60:FF:000002">
    <property type="entry name" value="Primosome assembly protein PriA"/>
    <property type="match status" value="1"/>
</dbReference>
<dbReference type="NCBIfam" id="NF011452">
    <property type="entry name" value="PRK14873.1-2"/>
    <property type="match status" value="1"/>
</dbReference>
<reference evidence="11 12" key="1">
    <citation type="submission" date="2016-10" db="EMBL/GenBank/DDBJ databases">
        <title>Genome sequence of Streptomyces sp. MUSC 93.</title>
        <authorList>
            <person name="Lee L.-H."/>
            <person name="Ser H.-L."/>
            <person name="Law J.W.-F."/>
        </authorList>
    </citation>
    <scope>NUCLEOTIDE SEQUENCE [LARGE SCALE GENOMIC DNA]</scope>
    <source>
        <strain evidence="11 12">MUSC 93</strain>
    </source>
</reference>
<keyword evidence="3 8" id="KW-0479">Metal-binding</keyword>
<evidence type="ECO:0000313" key="12">
    <source>
        <dbReference type="Proteomes" id="UP000179935"/>
    </source>
</evidence>
<feature type="domain" description="Primosomal protein N' 3' DNA-binding" evidence="10">
    <location>
        <begin position="55"/>
        <end position="166"/>
    </location>
</feature>
<evidence type="ECO:0000313" key="11">
    <source>
        <dbReference type="EMBL" id="OIK00590.1"/>
    </source>
</evidence>
<dbReference type="RefSeq" id="WP_071364413.1">
    <property type="nucleotide sequence ID" value="NZ_MLYP01000006.1"/>
</dbReference>
<comment type="caution">
    <text evidence="8">As this protein does not have any detectable helicase domains, it probably does not have helicase activity.</text>
</comment>
<dbReference type="GO" id="GO:0005524">
    <property type="term" value="F:ATP binding"/>
    <property type="evidence" value="ECO:0007669"/>
    <property type="project" value="UniProtKB-UniRule"/>
</dbReference>
<gene>
    <name evidence="8" type="primary">priA</name>
    <name evidence="11" type="ORF">BIV24_02280</name>
</gene>
<proteinExistence type="inferred from homology"/>
<comment type="cofactor">
    <cofactor evidence="8">
        <name>Zn(2+)</name>
        <dbReference type="ChEBI" id="CHEBI:29105"/>
    </cofactor>
    <text evidence="8">Binds 2 zinc ions per subunit.</text>
</comment>
<protein>
    <recommendedName>
        <fullName evidence="8">Probable replication restart protein PriA</fullName>
    </recommendedName>
    <alternativeName>
        <fullName evidence="8">Putative ATP-dependent DNA helicase PriA</fullName>
    </alternativeName>
</protein>
<evidence type="ECO:0000256" key="6">
    <source>
        <dbReference type="ARBA" id="ARBA00022840"/>
    </source>
</evidence>
<dbReference type="GO" id="GO:0006269">
    <property type="term" value="P:DNA replication, synthesis of primer"/>
    <property type="evidence" value="ECO:0007669"/>
    <property type="project" value="UniProtKB-KW"/>
</dbReference>
<feature type="binding site" evidence="8">
    <location>
        <position position="446"/>
    </location>
    <ligand>
        <name>Zn(2+)</name>
        <dbReference type="ChEBI" id="CHEBI:29105"/>
        <label>2</label>
    </ligand>
</feature>
<dbReference type="Pfam" id="PF17764">
    <property type="entry name" value="PriA_3primeBD"/>
    <property type="match status" value="1"/>
</dbReference>
<evidence type="ECO:0000256" key="7">
    <source>
        <dbReference type="ARBA" id="ARBA00023125"/>
    </source>
</evidence>
<dbReference type="EMBL" id="MLYP01000006">
    <property type="protein sequence ID" value="OIK00590.1"/>
    <property type="molecule type" value="Genomic_DNA"/>
</dbReference>
<evidence type="ECO:0000256" key="4">
    <source>
        <dbReference type="ARBA" id="ARBA00022741"/>
    </source>
</evidence>
<comment type="similarity">
    <text evidence="8">Belongs to the helicase family. PriA subfamily.</text>
</comment>
<dbReference type="GO" id="GO:0006270">
    <property type="term" value="P:DNA replication initiation"/>
    <property type="evidence" value="ECO:0007669"/>
    <property type="project" value="TreeGrafter"/>
</dbReference>
<feature type="binding site" evidence="8">
    <location>
        <position position="472"/>
    </location>
    <ligand>
        <name>Zn(2+)</name>
        <dbReference type="ChEBI" id="CHEBI:29105"/>
        <label>1</label>
    </ligand>
</feature>
<feature type="binding site" evidence="8">
    <location>
        <position position="460"/>
    </location>
    <ligand>
        <name>Zn(2+)</name>
        <dbReference type="ChEBI" id="CHEBI:29105"/>
        <label>2</label>
    </ligand>
</feature>
<dbReference type="GO" id="GO:0043138">
    <property type="term" value="F:3'-5' DNA helicase activity"/>
    <property type="evidence" value="ECO:0007669"/>
    <property type="project" value="TreeGrafter"/>
</dbReference>
<evidence type="ECO:0000259" key="10">
    <source>
        <dbReference type="Pfam" id="PF17764"/>
    </source>
</evidence>
<keyword evidence="1 8" id="KW-0639">Primosome</keyword>
<feature type="binding site" evidence="8">
    <location>
        <position position="463"/>
    </location>
    <ligand>
        <name>Zn(2+)</name>
        <dbReference type="ChEBI" id="CHEBI:29105"/>
        <label>2</label>
    </ligand>
</feature>
<feature type="binding site" evidence="8">
    <location>
        <position position="437"/>
    </location>
    <ligand>
        <name>Zn(2+)</name>
        <dbReference type="ChEBI" id="CHEBI:29105"/>
        <label>1</label>
    </ligand>
</feature>
<feature type="region of interest" description="Disordered" evidence="9">
    <location>
        <begin position="651"/>
        <end position="671"/>
    </location>
</feature>
<keyword evidence="4 8" id="KW-0547">Nucleotide-binding</keyword>
<accession>A0A1S2Q378</accession>
<keyword evidence="6 8" id="KW-0067">ATP-binding</keyword>
<dbReference type="Gene3D" id="3.40.50.300">
    <property type="entry name" value="P-loop containing nucleotide triphosphate hydrolases"/>
    <property type="match status" value="1"/>
</dbReference>
<dbReference type="InterPro" id="IPR042115">
    <property type="entry name" value="PriA_3primeBD_sf"/>
</dbReference>
<keyword evidence="5 8" id="KW-0862">Zinc</keyword>
<dbReference type="GO" id="GO:1990077">
    <property type="term" value="C:primosome complex"/>
    <property type="evidence" value="ECO:0007669"/>
    <property type="project" value="UniProtKB-UniRule"/>
</dbReference>
<evidence type="ECO:0000256" key="8">
    <source>
        <dbReference type="HAMAP-Rule" id="MF_00983"/>
    </source>
</evidence>
<evidence type="ECO:0000256" key="9">
    <source>
        <dbReference type="SAM" id="MobiDB-lite"/>
    </source>
</evidence>